<dbReference type="WBParaSite" id="EVEC_0000318601-mRNA-1">
    <property type="protein sequence ID" value="EVEC_0000318601-mRNA-1"/>
    <property type="gene ID" value="EVEC_0000318601"/>
</dbReference>
<proteinExistence type="inferred from homology"/>
<evidence type="ECO:0000256" key="6">
    <source>
        <dbReference type="ARBA" id="ARBA00023242"/>
    </source>
</evidence>
<sequence>MSDGGGKRFDDDISDGLWREFENCAQAVTLLYRNPSWRALQTAAASTTQLYKSGLEHQKNAFEKGYAAGRQSFAKEIVGMRRYRELTLEELWKLLSRVACSPERRRISRSPSPEATESHAIHLFQEALCIAPSVTCGQNVSELNSFLSGQLRSRRFKRAVSFCFHSGYMNILIQMYRLIRKPQNEHIELFRKRHGRRLDYEERMRKRLARAPHKASKLAKTIRGGKAKLYHKKRYAEKVEMRKLLKQHEEKQQKSTVEKKDENALPAYLLDRQQQTSGTLLSSMIKQKRKQKAGKYQVPLPKVKAVSEAEAFKVVKTGKTRRKGWKRMVTKVTFVGETFTRKPAKFERFIRPMGLRFNKAHVTHPELQTTFYLPIVGVKKNPSSPTYTSLGVITKGTIIEVNVSELGMVTQGGKIVWGKYAQVTNHPENDGCINAVLLL</sequence>
<keyword evidence="8" id="KW-0687">Ribonucleoprotein</keyword>
<dbReference type="AlphaFoldDB" id="A0A0N4UZW6"/>
<evidence type="ECO:0000256" key="1">
    <source>
        <dbReference type="ARBA" id="ARBA00004604"/>
    </source>
</evidence>
<accession>A0A0N4UZW6</accession>
<dbReference type="PANTHER" id="PTHR12642">
    <property type="entry name" value="RIBOSOME BIOGENESIS PROTEIN NSA2 HOMOLOG"/>
    <property type="match status" value="1"/>
</dbReference>
<name>A0A0N4UZW6_ENTVE</name>
<evidence type="ECO:0000256" key="2">
    <source>
        <dbReference type="ARBA" id="ARBA00005424"/>
    </source>
</evidence>
<dbReference type="GO" id="GO:0030684">
    <property type="term" value="C:preribosome"/>
    <property type="evidence" value="ECO:0007669"/>
    <property type="project" value="UniProtKB-ARBA"/>
</dbReference>
<keyword evidence="10" id="KW-1185">Reference proteome</keyword>
<comment type="similarity">
    <text evidence="2 8">Belongs to the eukaryotic ribosomal protein eS8 family. Ribosome biogenesis protein NSA2 subfamily.</text>
</comment>
<dbReference type="STRING" id="51028.A0A0N4UZW6"/>
<evidence type="ECO:0000313" key="11">
    <source>
        <dbReference type="WBParaSite" id="EVEC_0000318601-mRNA-1"/>
    </source>
</evidence>
<evidence type="ECO:0000256" key="8">
    <source>
        <dbReference type="RuleBase" id="RU367114"/>
    </source>
</evidence>
<keyword evidence="5 8" id="KW-0698">rRNA processing</keyword>
<comment type="subunit">
    <text evidence="3 8">Component of the pre-66S ribosomal particle.</text>
</comment>
<dbReference type="FunFam" id="2.40.10.310:FF:000001">
    <property type="entry name" value="NSA2, ribosome biogenesis homolog"/>
    <property type="match status" value="1"/>
</dbReference>
<dbReference type="Pfam" id="PF01201">
    <property type="entry name" value="Ribosomal_S8e"/>
    <property type="match status" value="1"/>
</dbReference>
<evidence type="ECO:0000256" key="7">
    <source>
        <dbReference type="ARBA" id="ARBA00068584"/>
    </source>
</evidence>
<dbReference type="OrthoDB" id="1847590at2759"/>
<gene>
    <name evidence="9" type="ORF">EVEC_LOCUS2894</name>
</gene>
<dbReference type="GO" id="GO:0042273">
    <property type="term" value="P:ribosomal large subunit biogenesis"/>
    <property type="evidence" value="ECO:0007669"/>
    <property type="project" value="UniProtKB-ARBA"/>
</dbReference>
<dbReference type="GO" id="GO:0005730">
    <property type="term" value="C:nucleolus"/>
    <property type="evidence" value="ECO:0007669"/>
    <property type="project" value="UniProtKB-SubCell"/>
</dbReference>
<protein>
    <recommendedName>
        <fullName evidence="7 8">Ribosome biogenesis protein NSA2 homolog</fullName>
    </recommendedName>
</protein>
<dbReference type="CDD" id="cd11381">
    <property type="entry name" value="NSA2"/>
    <property type="match status" value="1"/>
</dbReference>
<dbReference type="InterPro" id="IPR039411">
    <property type="entry name" value="NSA2_fam"/>
</dbReference>
<evidence type="ECO:0000313" key="9">
    <source>
        <dbReference type="EMBL" id="VDD87751.1"/>
    </source>
</evidence>
<keyword evidence="4 8" id="KW-0690">Ribosome biogenesis</keyword>
<evidence type="ECO:0000256" key="5">
    <source>
        <dbReference type="ARBA" id="ARBA00022552"/>
    </source>
</evidence>
<dbReference type="Proteomes" id="UP000274131">
    <property type="component" value="Unassembled WGS sequence"/>
</dbReference>
<dbReference type="InterPro" id="IPR029196">
    <property type="entry name" value="HAPSTR1-like"/>
</dbReference>
<evidence type="ECO:0000313" key="10">
    <source>
        <dbReference type="Proteomes" id="UP000274131"/>
    </source>
</evidence>
<dbReference type="InterPro" id="IPR022309">
    <property type="entry name" value="Ribosomal_Se8/biogenesis_NSA2"/>
</dbReference>
<dbReference type="Pfam" id="PF15251">
    <property type="entry name" value="TAPR1-like"/>
    <property type="match status" value="1"/>
</dbReference>
<evidence type="ECO:0000256" key="4">
    <source>
        <dbReference type="ARBA" id="ARBA00022517"/>
    </source>
</evidence>
<dbReference type="GO" id="GO:0006364">
    <property type="term" value="P:rRNA processing"/>
    <property type="evidence" value="ECO:0007669"/>
    <property type="project" value="UniProtKB-KW"/>
</dbReference>
<keyword evidence="6 8" id="KW-0539">Nucleus</keyword>
<dbReference type="Gene3D" id="2.40.10.310">
    <property type="match status" value="1"/>
</dbReference>
<evidence type="ECO:0000256" key="3">
    <source>
        <dbReference type="ARBA" id="ARBA00011187"/>
    </source>
</evidence>
<comment type="subcellular location">
    <subcellularLocation>
        <location evidence="1 8">Nucleus</location>
        <location evidence="1 8">Nucleolus</location>
    </subcellularLocation>
</comment>
<reference evidence="11" key="1">
    <citation type="submission" date="2017-02" db="UniProtKB">
        <authorList>
            <consortium name="WormBaseParasite"/>
        </authorList>
    </citation>
    <scope>IDENTIFICATION</scope>
</reference>
<reference evidence="9 10" key="2">
    <citation type="submission" date="2018-10" db="EMBL/GenBank/DDBJ databases">
        <authorList>
            <consortium name="Pathogen Informatics"/>
        </authorList>
    </citation>
    <scope>NUCLEOTIDE SEQUENCE [LARGE SCALE GENOMIC DNA]</scope>
</reference>
<comment type="function">
    <text evidence="8">Involved in the biogenesis of the 60S ribosomal subunit. May play a part in the quality control of pre-60S particles.</text>
</comment>
<dbReference type="EMBL" id="UXUI01007467">
    <property type="protein sequence ID" value="VDD87751.1"/>
    <property type="molecule type" value="Genomic_DNA"/>
</dbReference>
<organism evidence="11">
    <name type="scientific">Enterobius vermicularis</name>
    <name type="common">Human pinworm</name>
    <dbReference type="NCBI Taxonomy" id="51028"/>
    <lineage>
        <taxon>Eukaryota</taxon>
        <taxon>Metazoa</taxon>
        <taxon>Ecdysozoa</taxon>
        <taxon>Nematoda</taxon>
        <taxon>Chromadorea</taxon>
        <taxon>Rhabditida</taxon>
        <taxon>Spirurina</taxon>
        <taxon>Oxyuridomorpha</taxon>
        <taxon>Oxyuroidea</taxon>
        <taxon>Oxyuridae</taxon>
        <taxon>Enterobius</taxon>
    </lineage>
</organism>